<dbReference type="Gene3D" id="3.60.10.10">
    <property type="entry name" value="Endonuclease/exonuclease/phosphatase"/>
    <property type="match status" value="1"/>
</dbReference>
<accession>A0AAF0XWW5</accession>
<keyword evidence="2" id="KW-1185">Reference proteome</keyword>
<evidence type="ECO:0008006" key="3">
    <source>
        <dbReference type="Google" id="ProtNLM"/>
    </source>
</evidence>
<proteinExistence type="predicted"/>
<dbReference type="SUPFAM" id="SSF56219">
    <property type="entry name" value="DNase I-like"/>
    <property type="match status" value="1"/>
</dbReference>
<protein>
    <recommendedName>
        <fullName evidence="3">Endonuclease/exonuclease/phosphatase domain-containing protein</fullName>
    </recommendedName>
</protein>
<name>A0AAF0XWW5_DAUCS</name>
<dbReference type="EMBL" id="CP093351">
    <property type="protein sequence ID" value="WOH14847.1"/>
    <property type="molecule type" value="Genomic_DNA"/>
</dbReference>
<evidence type="ECO:0000313" key="1">
    <source>
        <dbReference type="EMBL" id="WOH14847.1"/>
    </source>
</evidence>
<reference evidence="1" key="1">
    <citation type="journal article" date="2016" name="Nat. Genet.">
        <title>A high-quality carrot genome assembly provides new insights into carotenoid accumulation and asterid genome evolution.</title>
        <authorList>
            <person name="Iorizzo M."/>
            <person name="Ellison S."/>
            <person name="Senalik D."/>
            <person name="Zeng P."/>
            <person name="Satapoomin P."/>
            <person name="Huang J."/>
            <person name="Bowman M."/>
            <person name="Iovene M."/>
            <person name="Sanseverino W."/>
            <person name="Cavagnaro P."/>
            <person name="Yildiz M."/>
            <person name="Macko-Podgorni A."/>
            <person name="Moranska E."/>
            <person name="Grzebelus E."/>
            <person name="Grzebelus D."/>
            <person name="Ashrafi H."/>
            <person name="Zheng Z."/>
            <person name="Cheng S."/>
            <person name="Spooner D."/>
            <person name="Van Deynze A."/>
            <person name="Simon P."/>
        </authorList>
    </citation>
    <scope>NUCLEOTIDE SEQUENCE</scope>
    <source>
        <tissue evidence="1">Leaf</tissue>
    </source>
</reference>
<evidence type="ECO:0000313" key="2">
    <source>
        <dbReference type="Proteomes" id="UP000077755"/>
    </source>
</evidence>
<dbReference type="InterPro" id="IPR036691">
    <property type="entry name" value="Endo/exonu/phosph_ase_sf"/>
</dbReference>
<reference evidence="1" key="2">
    <citation type="submission" date="2022-03" db="EMBL/GenBank/DDBJ databases">
        <title>Draft title - Genomic analysis of global carrot germplasm unveils the trajectory of domestication and the origin of high carotenoid orange carrot.</title>
        <authorList>
            <person name="Iorizzo M."/>
            <person name="Ellison S."/>
            <person name="Senalik D."/>
            <person name="Macko-Podgorni A."/>
            <person name="Grzebelus D."/>
            <person name="Bostan H."/>
            <person name="Rolling W."/>
            <person name="Curaba J."/>
            <person name="Simon P."/>
        </authorList>
    </citation>
    <scope>NUCLEOTIDE SEQUENCE</scope>
    <source>
        <tissue evidence="1">Leaf</tissue>
    </source>
</reference>
<organism evidence="1 2">
    <name type="scientific">Daucus carota subsp. sativus</name>
    <name type="common">Carrot</name>
    <dbReference type="NCBI Taxonomy" id="79200"/>
    <lineage>
        <taxon>Eukaryota</taxon>
        <taxon>Viridiplantae</taxon>
        <taxon>Streptophyta</taxon>
        <taxon>Embryophyta</taxon>
        <taxon>Tracheophyta</taxon>
        <taxon>Spermatophyta</taxon>
        <taxon>Magnoliopsida</taxon>
        <taxon>eudicotyledons</taxon>
        <taxon>Gunneridae</taxon>
        <taxon>Pentapetalae</taxon>
        <taxon>asterids</taxon>
        <taxon>campanulids</taxon>
        <taxon>Apiales</taxon>
        <taxon>Apiaceae</taxon>
        <taxon>Apioideae</taxon>
        <taxon>Scandiceae</taxon>
        <taxon>Daucinae</taxon>
        <taxon>Daucus</taxon>
        <taxon>Daucus sect. Daucus</taxon>
    </lineage>
</organism>
<sequence length="301" mass="35823">MEIGNVYGPHRSEAKMEVWISLRDLVYSHYDEPICLMGDFNCVCSREDKENCVYNQRDINRFNAFLRECNLIESSDTHRGFTWFGPGNKKSKLDRDFVNDLWLIGRNWLAKKWNRRSSDHCPISIFQQPQDWGPKPFRGFNVWLKNANLKQLMFNEISALRAKGELNWFGILRGVKAKAKEWSSSSFNELNSNIMKLENIIKRIDEGEVPRNDFEDTRSQLMQQYRIRTEILRQKSRIQWDLEGDSNTRFFHQSIQKRRAQNSFRGVYLNSEWVQDSGRVKEAFYNYFRDVFSESHGELLF</sequence>
<dbReference type="Proteomes" id="UP000077755">
    <property type="component" value="Chromosome 9"/>
</dbReference>
<dbReference type="AlphaFoldDB" id="A0AAF0XWW5"/>
<gene>
    <name evidence="1" type="ORF">DCAR_0934373</name>
</gene>
<dbReference type="PANTHER" id="PTHR33710">
    <property type="entry name" value="BNAC02G09200D PROTEIN"/>
    <property type="match status" value="1"/>
</dbReference>
<dbReference type="PANTHER" id="PTHR33710:SF64">
    <property type="entry name" value="ENDONUCLEASE_EXONUCLEASE_PHOSPHATASE DOMAIN-CONTAINING PROTEIN"/>
    <property type="match status" value="1"/>
</dbReference>